<name>A0ABP4FYL2_9MICO</name>
<protein>
    <submittedName>
        <fullName evidence="2">Uncharacterized protein</fullName>
    </submittedName>
</protein>
<evidence type="ECO:0000256" key="1">
    <source>
        <dbReference type="SAM" id="MobiDB-lite"/>
    </source>
</evidence>
<keyword evidence="3" id="KW-1185">Reference proteome</keyword>
<reference evidence="3" key="1">
    <citation type="journal article" date="2019" name="Int. J. Syst. Evol. Microbiol.">
        <title>The Global Catalogue of Microorganisms (GCM) 10K type strain sequencing project: providing services to taxonomists for standard genome sequencing and annotation.</title>
        <authorList>
            <consortium name="The Broad Institute Genomics Platform"/>
            <consortium name="The Broad Institute Genome Sequencing Center for Infectious Disease"/>
            <person name="Wu L."/>
            <person name="Ma J."/>
        </authorList>
    </citation>
    <scope>NUCLEOTIDE SEQUENCE [LARGE SCALE GENOMIC DNA]</scope>
    <source>
        <strain evidence="3">JCM 12762</strain>
    </source>
</reference>
<dbReference type="EMBL" id="BAAAKW010000005">
    <property type="protein sequence ID" value="GAA1206800.1"/>
    <property type="molecule type" value="Genomic_DNA"/>
</dbReference>
<comment type="caution">
    <text evidence="2">The sequence shown here is derived from an EMBL/GenBank/DDBJ whole genome shotgun (WGS) entry which is preliminary data.</text>
</comment>
<feature type="region of interest" description="Disordered" evidence="1">
    <location>
        <begin position="1"/>
        <end position="23"/>
    </location>
</feature>
<sequence length="119" mass="13290">MSALVDLPQSMTKSSPHTELDWSESVKGCRSQSRVEIVKLHDILKACAYKERILSSTVAQLSEGIPISAEAVIVDALQVLDRLSARSHIHASGNKKIKLRIIRLENLHTGWQQNPRPEK</sequence>
<accession>A0ABP4FYL2</accession>
<organism evidence="2 3">
    <name type="scientific">Rhodoglobus aureus</name>
    <dbReference type="NCBI Taxonomy" id="191497"/>
    <lineage>
        <taxon>Bacteria</taxon>
        <taxon>Bacillati</taxon>
        <taxon>Actinomycetota</taxon>
        <taxon>Actinomycetes</taxon>
        <taxon>Micrococcales</taxon>
        <taxon>Microbacteriaceae</taxon>
        <taxon>Rhodoglobus</taxon>
    </lineage>
</organism>
<proteinExistence type="predicted"/>
<evidence type="ECO:0000313" key="2">
    <source>
        <dbReference type="EMBL" id="GAA1206800.1"/>
    </source>
</evidence>
<dbReference type="Proteomes" id="UP001500943">
    <property type="component" value="Unassembled WGS sequence"/>
</dbReference>
<evidence type="ECO:0000313" key="3">
    <source>
        <dbReference type="Proteomes" id="UP001500943"/>
    </source>
</evidence>
<gene>
    <name evidence="2" type="ORF">GCM10009655_02440</name>
</gene>